<feature type="region of interest" description="Disordered" evidence="1">
    <location>
        <begin position="993"/>
        <end position="1012"/>
    </location>
</feature>
<dbReference type="PANTHER" id="PTHR38690">
    <property type="entry name" value="PROTEASE-RELATED"/>
    <property type="match status" value="1"/>
</dbReference>
<keyword evidence="4" id="KW-1185">Reference proteome</keyword>
<accession>A0A1I4XQE2</accession>
<organism evidence="3 4">
    <name type="scientific">Nitrosospira briensis</name>
    <dbReference type="NCBI Taxonomy" id="35799"/>
    <lineage>
        <taxon>Bacteria</taxon>
        <taxon>Pseudomonadati</taxon>
        <taxon>Pseudomonadota</taxon>
        <taxon>Betaproteobacteria</taxon>
        <taxon>Nitrosomonadales</taxon>
        <taxon>Nitrosomonadaceae</taxon>
        <taxon>Nitrosospira</taxon>
    </lineage>
</organism>
<dbReference type="OrthoDB" id="8521382at2"/>
<dbReference type="PROSITE" id="PS51257">
    <property type="entry name" value="PROKAR_LIPOPROTEIN"/>
    <property type="match status" value="1"/>
</dbReference>
<evidence type="ECO:0000313" key="3">
    <source>
        <dbReference type="EMBL" id="SFN27479.1"/>
    </source>
</evidence>
<dbReference type="Proteomes" id="UP000183107">
    <property type="component" value="Unassembled WGS sequence"/>
</dbReference>
<gene>
    <name evidence="3" type="ORF">SAMN05216386_0229</name>
</gene>
<sequence>MFRLLTWVLIVVAACLSLLLLSLRYWVLPDIEQYRESIASAISEASGQYITIGEISADWDGLRPHMMLSVVKVHDAEGDITLLLHRLEGTVSWRSILHGKLIFREIAIEQPDLIVRRDTGGGIHVAGFALSKELTGTDHGFSDWLLNQRRVTINNASILWQDDQRGAAELELLVNLRLENRGSRHRFGMHAIPPAELAARLDLRGDFTGESLNNSDAWRGRLFMQIDHADIAAWHVWLPFPPEIKLNRGMGALRLWSAIDGADMTKLTADVSLHNVETQLAPDLPELNLGRLQGRVGWKKINAGETEGDEFFAQKLRTSVPGKQKRELPPVNFLLQLIPAHGEQSGSGKLIIDNSKLEVLGRLIRYLPLSTSLREQLGRISPRGEIHSMRAQWSGELPKPLHFSAKGSFTNLGFKKSGDLPAFRGITGNIDVTQRGGTLNLNSQNTILELPDVFGEPLALDIFTGHASWEVVTGQHSMADSIAFKFANIAFSNPQMAGLAYGSYRTGAEGPGIIDLTAHLTRADARYLMRYIPTETSRGSPDWLHESIVEEGSLDAGLHLKGDLAQFPFDHDKNGIFRLNAKAFGITLDHIPGWPRIEDISGNLQIRGSRMEFDASQAGIFGTYVSNAKLSIADMAASDATLSSEIEASGPTRNFLEFAVASTADNNDNRLAENIDITGNGKLLLKLDIPLHHPLAIKIAGNYELIDNRIDAGANVPDLENINGVLTFGDAGISIENIGARLLGGPVVINAAQMTDGSRHLSAVGKVNLDNLYQPSQGRITRSAQLWTSYLHGSTDWRAEIRMRHALMDLSIESPLLGITSDLPEPFSKDAIDAAPLRLERKAAGPNREEFILSYGDVVTAKIKRVQDNSGKYHVERGHANFGNTMSVVLPDTTGVLVSGLLPVLNLDRWHHLLKQFNNQPGSASPLREINLKIGALDFLGRRLNDVKLNADREDDLWYSTVASKEINGGISWNPSGNGKVVARLNRLVIPTASPGSDPGLPTQGRRRGNDLPALDITADSFVIGEAQLGKLELLAGQEGRNWGIEKLQITNPDSSIVIHGIWQNRTASPRVHADLTLKATDIGKFLTRLGHEDRVTRGSGTVEGALSWQGNPESIDYSTLSGNFKLNARRGQFPRFEPGIGRLFGIFNLRSLPRRIALDFHDVFSEGFGFDDISGDVKITRGVAFTDDLRIEGPSAKVVMDGEMNLEAETQKLHIKVTPSFGLATPVVGMATVIASTAMQTPATSNEYDITGTWSDPVVTKIPRSSGVQSNGRHDVNDHQSHR</sequence>
<dbReference type="InterPro" id="IPR025263">
    <property type="entry name" value="YhdP_central"/>
</dbReference>
<feature type="region of interest" description="Disordered" evidence="1">
    <location>
        <begin position="1263"/>
        <end position="1284"/>
    </location>
</feature>
<dbReference type="Pfam" id="PF13116">
    <property type="entry name" value="YhdP"/>
    <property type="match status" value="1"/>
</dbReference>
<evidence type="ECO:0000256" key="1">
    <source>
        <dbReference type="SAM" id="MobiDB-lite"/>
    </source>
</evidence>
<reference evidence="4" key="1">
    <citation type="submission" date="2016-10" db="EMBL/GenBank/DDBJ databases">
        <authorList>
            <person name="Varghese N."/>
        </authorList>
    </citation>
    <scope>NUCLEOTIDE SEQUENCE [LARGE SCALE GENOMIC DNA]</scope>
    <source>
        <strain evidence="4">Nsp8</strain>
    </source>
</reference>
<evidence type="ECO:0000313" key="4">
    <source>
        <dbReference type="Proteomes" id="UP000183107"/>
    </source>
</evidence>
<name>A0A1I4XQE2_9PROT</name>
<dbReference type="InterPro" id="IPR011836">
    <property type="entry name" value="YhdP"/>
</dbReference>
<dbReference type="EMBL" id="FOVJ01000001">
    <property type="protein sequence ID" value="SFN27479.1"/>
    <property type="molecule type" value="Genomic_DNA"/>
</dbReference>
<evidence type="ECO:0000259" key="2">
    <source>
        <dbReference type="Pfam" id="PF13116"/>
    </source>
</evidence>
<proteinExistence type="predicted"/>
<dbReference type="PANTHER" id="PTHR38690:SF1">
    <property type="entry name" value="PROTEASE"/>
    <property type="match status" value="1"/>
</dbReference>
<protein>
    <submittedName>
        <fullName evidence="3">TIGR02099 family protein</fullName>
    </submittedName>
</protein>
<dbReference type="NCBIfam" id="TIGR02099">
    <property type="entry name" value="YhdP family protein"/>
    <property type="match status" value="1"/>
</dbReference>
<feature type="domain" description="YhdP central" evidence="2">
    <location>
        <begin position="3"/>
        <end position="1260"/>
    </location>
</feature>
<feature type="compositionally biased region" description="Basic and acidic residues" evidence="1">
    <location>
        <begin position="1273"/>
        <end position="1284"/>
    </location>
</feature>